<dbReference type="AlphaFoldDB" id="A0AAV1LF11"/>
<gene>
    <name evidence="1" type="ORF">PARMNEM_LOCUS13666</name>
</gene>
<keyword evidence="2" id="KW-1185">Reference proteome</keyword>
<sequence length="142" mass="16758">MPLLKSLKAGTSINTQYNSDPSINTFFVDDEEQVTNTKYDELLQRMTVLEQENLHYKKYVQELENKLDYLEKFSRSTNLEMRNIPKQDNENRRTLLDISKKVGSIVQLEPNLQDAEIRDIYRTKTQTIVIAYMSTSRQENFL</sequence>
<reference evidence="1 2" key="1">
    <citation type="submission" date="2023-11" db="EMBL/GenBank/DDBJ databases">
        <authorList>
            <person name="Hedman E."/>
            <person name="Englund M."/>
            <person name="Stromberg M."/>
            <person name="Nyberg Akerstrom W."/>
            <person name="Nylinder S."/>
            <person name="Jareborg N."/>
            <person name="Kallberg Y."/>
            <person name="Kronander E."/>
        </authorList>
    </citation>
    <scope>NUCLEOTIDE SEQUENCE [LARGE SCALE GENOMIC DNA]</scope>
</reference>
<proteinExistence type="predicted"/>
<protein>
    <submittedName>
        <fullName evidence="1">Uncharacterized protein</fullName>
    </submittedName>
</protein>
<comment type="caution">
    <text evidence="1">The sequence shown here is derived from an EMBL/GenBank/DDBJ whole genome shotgun (WGS) entry which is preliminary data.</text>
</comment>
<dbReference type="EMBL" id="CAVLGL010000089">
    <property type="protein sequence ID" value="CAK1593963.1"/>
    <property type="molecule type" value="Genomic_DNA"/>
</dbReference>
<evidence type="ECO:0000313" key="2">
    <source>
        <dbReference type="Proteomes" id="UP001314205"/>
    </source>
</evidence>
<dbReference type="Proteomes" id="UP001314205">
    <property type="component" value="Unassembled WGS sequence"/>
</dbReference>
<name>A0AAV1LF11_9NEOP</name>
<accession>A0AAV1LF11</accession>
<organism evidence="1 2">
    <name type="scientific">Parnassius mnemosyne</name>
    <name type="common">clouded apollo</name>
    <dbReference type="NCBI Taxonomy" id="213953"/>
    <lineage>
        <taxon>Eukaryota</taxon>
        <taxon>Metazoa</taxon>
        <taxon>Ecdysozoa</taxon>
        <taxon>Arthropoda</taxon>
        <taxon>Hexapoda</taxon>
        <taxon>Insecta</taxon>
        <taxon>Pterygota</taxon>
        <taxon>Neoptera</taxon>
        <taxon>Endopterygota</taxon>
        <taxon>Lepidoptera</taxon>
        <taxon>Glossata</taxon>
        <taxon>Ditrysia</taxon>
        <taxon>Papilionoidea</taxon>
        <taxon>Papilionidae</taxon>
        <taxon>Parnassiinae</taxon>
        <taxon>Parnassini</taxon>
        <taxon>Parnassius</taxon>
        <taxon>Driopa</taxon>
    </lineage>
</organism>
<evidence type="ECO:0000313" key="1">
    <source>
        <dbReference type="EMBL" id="CAK1593963.1"/>
    </source>
</evidence>